<evidence type="ECO:0000313" key="3">
    <source>
        <dbReference type="Proteomes" id="UP000799118"/>
    </source>
</evidence>
<proteinExistence type="predicted"/>
<dbReference type="Proteomes" id="UP000799118">
    <property type="component" value="Unassembled WGS sequence"/>
</dbReference>
<evidence type="ECO:0000256" key="1">
    <source>
        <dbReference type="SAM" id="MobiDB-lite"/>
    </source>
</evidence>
<protein>
    <submittedName>
        <fullName evidence="2">Uncharacterized protein</fullName>
    </submittedName>
</protein>
<dbReference type="EMBL" id="ML769977">
    <property type="protein sequence ID" value="KAE9385500.1"/>
    <property type="molecule type" value="Genomic_DNA"/>
</dbReference>
<name>A0A6A4GJD8_9AGAR</name>
<dbReference type="AlphaFoldDB" id="A0A6A4GJD8"/>
<accession>A0A6A4GJD8</accession>
<organism evidence="2 3">
    <name type="scientific">Gymnopus androsaceus JB14</name>
    <dbReference type="NCBI Taxonomy" id="1447944"/>
    <lineage>
        <taxon>Eukaryota</taxon>
        <taxon>Fungi</taxon>
        <taxon>Dikarya</taxon>
        <taxon>Basidiomycota</taxon>
        <taxon>Agaricomycotina</taxon>
        <taxon>Agaricomycetes</taxon>
        <taxon>Agaricomycetidae</taxon>
        <taxon>Agaricales</taxon>
        <taxon>Marasmiineae</taxon>
        <taxon>Omphalotaceae</taxon>
        <taxon>Gymnopus</taxon>
    </lineage>
</organism>
<sequence>MRRRSHGYGAARNFESFDPQTWRDSDIKPQSNLPAQFERHLKRNRDPERTYSFDGLENDTPRHPSLFKEENSAISTLTTTPSSITVPNANVSDPRFPLSNVRLHLLLRRLPFHQNPAKKALFLEL</sequence>
<reference evidence="2" key="1">
    <citation type="journal article" date="2019" name="Environ. Microbiol.">
        <title>Fungal ecological strategies reflected in gene transcription - a case study of two litter decomposers.</title>
        <authorList>
            <person name="Barbi F."/>
            <person name="Kohler A."/>
            <person name="Barry K."/>
            <person name="Baskaran P."/>
            <person name="Daum C."/>
            <person name="Fauchery L."/>
            <person name="Ihrmark K."/>
            <person name="Kuo A."/>
            <person name="LaButti K."/>
            <person name="Lipzen A."/>
            <person name="Morin E."/>
            <person name="Grigoriev I.V."/>
            <person name="Henrissat B."/>
            <person name="Lindahl B."/>
            <person name="Martin F."/>
        </authorList>
    </citation>
    <scope>NUCLEOTIDE SEQUENCE</scope>
    <source>
        <strain evidence="2">JB14</strain>
    </source>
</reference>
<gene>
    <name evidence="2" type="ORF">BT96DRAFT_1006980</name>
</gene>
<keyword evidence="3" id="KW-1185">Reference proteome</keyword>
<evidence type="ECO:0000313" key="2">
    <source>
        <dbReference type="EMBL" id="KAE9385500.1"/>
    </source>
</evidence>
<feature type="region of interest" description="Disordered" evidence="1">
    <location>
        <begin position="1"/>
        <end position="66"/>
    </location>
</feature>